<feature type="chain" id="PRO_5039924287" description="Transmembrane protein" evidence="2">
    <location>
        <begin position="18"/>
        <end position="107"/>
    </location>
</feature>
<keyword evidence="4" id="KW-1185">Reference proteome</keyword>
<evidence type="ECO:0000256" key="2">
    <source>
        <dbReference type="SAM" id="SignalP"/>
    </source>
</evidence>
<reference evidence="3" key="1">
    <citation type="journal article" date="2017" name="Nature">
        <title>The sunflower genome provides insights into oil metabolism, flowering and Asterid evolution.</title>
        <authorList>
            <person name="Badouin H."/>
            <person name="Gouzy J."/>
            <person name="Grassa C.J."/>
            <person name="Murat F."/>
            <person name="Staton S.E."/>
            <person name="Cottret L."/>
            <person name="Lelandais-Briere C."/>
            <person name="Owens G.L."/>
            <person name="Carrere S."/>
            <person name="Mayjonade B."/>
            <person name="Legrand L."/>
            <person name="Gill N."/>
            <person name="Kane N.C."/>
            <person name="Bowers J.E."/>
            <person name="Hubner S."/>
            <person name="Bellec A."/>
            <person name="Berard A."/>
            <person name="Berges H."/>
            <person name="Blanchet N."/>
            <person name="Boniface M.C."/>
            <person name="Brunel D."/>
            <person name="Catrice O."/>
            <person name="Chaidir N."/>
            <person name="Claudel C."/>
            <person name="Donnadieu C."/>
            <person name="Faraut T."/>
            <person name="Fievet G."/>
            <person name="Helmstetter N."/>
            <person name="King M."/>
            <person name="Knapp S.J."/>
            <person name="Lai Z."/>
            <person name="Le Paslier M.C."/>
            <person name="Lippi Y."/>
            <person name="Lorenzon L."/>
            <person name="Mandel J.R."/>
            <person name="Marage G."/>
            <person name="Marchand G."/>
            <person name="Marquand E."/>
            <person name="Bret-Mestries E."/>
            <person name="Morien E."/>
            <person name="Nambeesan S."/>
            <person name="Nguyen T."/>
            <person name="Pegot-Espagnet P."/>
            <person name="Pouilly N."/>
            <person name="Raftis F."/>
            <person name="Sallet E."/>
            <person name="Schiex T."/>
            <person name="Thomas J."/>
            <person name="Vandecasteele C."/>
            <person name="Vares D."/>
            <person name="Vear F."/>
            <person name="Vautrin S."/>
            <person name="Crespi M."/>
            <person name="Mangin B."/>
            <person name="Burke J.M."/>
            <person name="Salse J."/>
            <person name="Munos S."/>
            <person name="Vincourt P."/>
            <person name="Rieseberg L.H."/>
            <person name="Langlade N.B."/>
        </authorList>
    </citation>
    <scope>NUCLEOTIDE SEQUENCE</scope>
    <source>
        <tissue evidence="3">Leaves</tissue>
    </source>
</reference>
<evidence type="ECO:0000313" key="4">
    <source>
        <dbReference type="Proteomes" id="UP000215914"/>
    </source>
</evidence>
<evidence type="ECO:0008006" key="5">
    <source>
        <dbReference type="Google" id="ProtNLM"/>
    </source>
</evidence>
<dbReference type="EMBL" id="MNCJ02000320">
    <property type="protein sequence ID" value="KAF5806878.1"/>
    <property type="molecule type" value="Genomic_DNA"/>
</dbReference>
<dbReference type="AlphaFoldDB" id="A0A9K3J161"/>
<keyword evidence="1" id="KW-0472">Membrane</keyword>
<dbReference type="Proteomes" id="UP000215914">
    <property type="component" value="Unassembled WGS sequence"/>
</dbReference>
<evidence type="ECO:0000313" key="3">
    <source>
        <dbReference type="EMBL" id="KAF5806878.1"/>
    </source>
</evidence>
<organism evidence="3 4">
    <name type="scientific">Helianthus annuus</name>
    <name type="common">Common sunflower</name>
    <dbReference type="NCBI Taxonomy" id="4232"/>
    <lineage>
        <taxon>Eukaryota</taxon>
        <taxon>Viridiplantae</taxon>
        <taxon>Streptophyta</taxon>
        <taxon>Embryophyta</taxon>
        <taxon>Tracheophyta</taxon>
        <taxon>Spermatophyta</taxon>
        <taxon>Magnoliopsida</taxon>
        <taxon>eudicotyledons</taxon>
        <taxon>Gunneridae</taxon>
        <taxon>Pentapetalae</taxon>
        <taxon>asterids</taxon>
        <taxon>campanulids</taxon>
        <taxon>Asterales</taxon>
        <taxon>Asteraceae</taxon>
        <taxon>Asteroideae</taxon>
        <taxon>Heliantheae alliance</taxon>
        <taxon>Heliantheae</taxon>
        <taxon>Helianthus</taxon>
    </lineage>
</organism>
<feature type="transmembrane region" description="Helical" evidence="1">
    <location>
        <begin position="83"/>
        <end position="105"/>
    </location>
</feature>
<keyword evidence="1" id="KW-1133">Transmembrane helix</keyword>
<keyword evidence="2" id="KW-0732">Signal</keyword>
<protein>
    <recommendedName>
        <fullName evidence="5">Transmembrane protein</fullName>
    </recommendedName>
</protein>
<proteinExistence type="predicted"/>
<keyword evidence="1" id="KW-0812">Transmembrane</keyword>
<sequence length="107" mass="11488">MKMSVRILLILCTQLLAISLHHHVIHSKGLTLQLLQGVERVGVDGGNTVQVNHELKIGKGPYGGANMNRDPRVSKSNAPSSHLRHVVCICVSVGIGVGFVTPLLFGF</sequence>
<reference evidence="3" key="2">
    <citation type="submission" date="2020-06" db="EMBL/GenBank/DDBJ databases">
        <title>Helianthus annuus Genome sequencing and assembly Release 2.</title>
        <authorList>
            <person name="Gouzy J."/>
            <person name="Langlade N."/>
            <person name="Munos S."/>
        </authorList>
    </citation>
    <scope>NUCLEOTIDE SEQUENCE</scope>
    <source>
        <tissue evidence="3">Leaves</tissue>
    </source>
</reference>
<comment type="caution">
    <text evidence="3">The sequence shown here is derived from an EMBL/GenBank/DDBJ whole genome shotgun (WGS) entry which is preliminary data.</text>
</comment>
<feature type="signal peptide" evidence="2">
    <location>
        <begin position="1"/>
        <end position="17"/>
    </location>
</feature>
<gene>
    <name evidence="3" type="ORF">HanXRQr2_Chr05g0226741</name>
</gene>
<name>A0A9K3J161_HELAN</name>
<accession>A0A9K3J161</accession>
<evidence type="ECO:0000256" key="1">
    <source>
        <dbReference type="SAM" id="Phobius"/>
    </source>
</evidence>
<dbReference type="OrthoDB" id="1748650at2759"/>
<dbReference type="Gramene" id="mRNA:HanXRQr2_Chr05g0226741">
    <property type="protein sequence ID" value="mRNA:HanXRQr2_Chr05g0226741"/>
    <property type="gene ID" value="HanXRQr2_Chr05g0226741"/>
</dbReference>